<dbReference type="OrthoDB" id="9765502at2"/>
<gene>
    <name evidence="2" type="ORF">E5987_12875</name>
</gene>
<dbReference type="GO" id="GO:0015074">
    <property type="term" value="P:DNA integration"/>
    <property type="evidence" value="ECO:0007669"/>
    <property type="project" value="InterPro"/>
</dbReference>
<proteinExistence type="predicted"/>
<dbReference type="InterPro" id="IPR012337">
    <property type="entry name" value="RNaseH-like_sf"/>
</dbReference>
<evidence type="ECO:0000313" key="2">
    <source>
        <dbReference type="EMBL" id="MVX58057.1"/>
    </source>
</evidence>
<organism evidence="2 3">
    <name type="scientific">Parasutterella muris</name>
    <dbReference type="NCBI Taxonomy" id="2565572"/>
    <lineage>
        <taxon>Bacteria</taxon>
        <taxon>Pseudomonadati</taxon>
        <taxon>Pseudomonadota</taxon>
        <taxon>Betaproteobacteria</taxon>
        <taxon>Burkholderiales</taxon>
        <taxon>Sutterellaceae</taxon>
        <taxon>Parasutterella</taxon>
    </lineage>
</organism>
<reference evidence="2 3" key="1">
    <citation type="submission" date="2019-12" db="EMBL/GenBank/DDBJ databases">
        <title>Microbes associate with the intestines of laboratory mice.</title>
        <authorList>
            <person name="Navarre W."/>
            <person name="Wong E."/>
        </authorList>
    </citation>
    <scope>NUCLEOTIDE SEQUENCE [LARGE SCALE GENOMIC DNA]</scope>
    <source>
        <strain evidence="2 3">NM82_D38</strain>
    </source>
</reference>
<dbReference type="EMBL" id="WSRP01000137">
    <property type="protein sequence ID" value="MVX58057.1"/>
    <property type="molecule type" value="Genomic_DNA"/>
</dbReference>
<keyword evidence="3" id="KW-1185">Reference proteome</keyword>
<dbReference type="Pfam" id="PF13333">
    <property type="entry name" value="rve_2"/>
    <property type="match status" value="1"/>
</dbReference>
<dbReference type="InterPro" id="IPR001584">
    <property type="entry name" value="Integrase_cat-core"/>
</dbReference>
<accession>A0A6L6YKA0</accession>
<sequence>MELTRAKAQEIISDYITWYNTERIQRSLGYVSPEEFKGSM</sequence>
<dbReference type="SUPFAM" id="SSF53098">
    <property type="entry name" value="Ribonuclease H-like"/>
    <property type="match status" value="1"/>
</dbReference>
<name>A0A6L6YKA0_9BURK</name>
<evidence type="ECO:0000259" key="1">
    <source>
        <dbReference type="Pfam" id="PF13333"/>
    </source>
</evidence>
<protein>
    <submittedName>
        <fullName evidence="2">IS3 family transposase</fullName>
    </submittedName>
</protein>
<dbReference type="Proteomes" id="UP000472580">
    <property type="component" value="Unassembled WGS sequence"/>
</dbReference>
<dbReference type="AlphaFoldDB" id="A0A6L6YKA0"/>
<evidence type="ECO:0000313" key="3">
    <source>
        <dbReference type="Proteomes" id="UP000472580"/>
    </source>
</evidence>
<feature type="domain" description="Integrase catalytic" evidence="1">
    <location>
        <begin position="4"/>
        <end position="37"/>
    </location>
</feature>
<comment type="caution">
    <text evidence="2">The sequence shown here is derived from an EMBL/GenBank/DDBJ whole genome shotgun (WGS) entry which is preliminary data.</text>
</comment>